<gene>
    <name evidence="4" type="ORF">FOZ61_006093</name>
</gene>
<feature type="chain" id="PRO_5029446544" evidence="3">
    <location>
        <begin position="20"/>
        <end position="1379"/>
    </location>
</feature>
<feature type="compositionally biased region" description="Basic and acidic residues" evidence="2">
    <location>
        <begin position="378"/>
        <end position="391"/>
    </location>
</feature>
<comment type="caution">
    <text evidence="4">The sequence shown here is derived from an EMBL/GenBank/DDBJ whole genome shotgun (WGS) entry which is preliminary data.</text>
</comment>
<protein>
    <submittedName>
        <fullName evidence="4">Uncharacterized protein</fullName>
    </submittedName>
</protein>
<evidence type="ECO:0000256" key="1">
    <source>
        <dbReference type="SAM" id="Coils"/>
    </source>
</evidence>
<feature type="region of interest" description="Disordered" evidence="2">
    <location>
        <begin position="536"/>
        <end position="586"/>
    </location>
</feature>
<feature type="region of interest" description="Disordered" evidence="2">
    <location>
        <begin position="757"/>
        <end position="781"/>
    </location>
</feature>
<name>A0A7J6MB55_PEROL</name>
<feature type="region of interest" description="Disordered" evidence="2">
    <location>
        <begin position="253"/>
        <end position="280"/>
    </location>
</feature>
<keyword evidence="3" id="KW-0732">Signal</keyword>
<evidence type="ECO:0000256" key="2">
    <source>
        <dbReference type="SAM" id="MobiDB-lite"/>
    </source>
</evidence>
<evidence type="ECO:0000313" key="5">
    <source>
        <dbReference type="Proteomes" id="UP000570595"/>
    </source>
</evidence>
<feature type="compositionally biased region" description="Basic and acidic residues" evidence="2">
    <location>
        <begin position="550"/>
        <end position="582"/>
    </location>
</feature>
<accession>A0A7J6MB55</accession>
<feature type="region of interest" description="Disordered" evidence="2">
    <location>
        <begin position="372"/>
        <end position="414"/>
    </location>
</feature>
<sequence>MAVLRTTIATILSLSSASALLAPEQVITTKVIPQNVTSSLIQSLQNAESNLIKIENDQRWATCQANQKDWNCQKVRWEALKVLAKDQVDVAILIQKAFDIVLAVTKGIKGRETDVDQLKDALNGPDGLVQRAKTVADGILHTKSTIHDQAEAVSTQVKNLADQLKAETTMIQEHVETKLKNLNAASAKLMNDQMGLEMKALQTSAETVNAEEASIAQQATQNANQTNAEIEQTRGEVSEFAASVRDEFDQLGQSLDEEEDTIKAEEQDSKQKDRDLKHSVKADLQASVHAMQEKAEHYLDGVQKQLDEKLATTSKELEAHREQSLEASEKEQKSTNEEIINELNSINSKIDRLHEQTKGDVSALEKKNNATLGSIKSTQERTLKDVQRTTDENAAGVNALDEEAKAVRAESEAELDQAKMSHAQDFKDLQSNVANAQRNMARDATAQFDKANQEIAARGAEAKQKGMQDSKELDAQINSLKVYTARGGKKNAEGLGDAITEVDHMKNLLGGMIKSGGDSNDLRRQMVESMFDAELHDTEQTKSDMASSAAKRDHALSRSLSKEMSDANKLRHEEMRRARDSQDTAVNRLQQRQILNSQKSQGDMRRLGFAVEELEGGVEEQKNAGDNLAQWISRVDASSEDSMKNLGAQIESSKALEKSEIDSVRDKMAADYASLTDEEKSAIGSKKQKIMTAFTSDLSDAQAKTHDTMNKLQSSADRQKQLLANDRIDVDKLLKETQEFETTGKSDFEQLESALAQKTDDANIQRQQKISEVQESETKEMDHFKSRMADIIKQAAATTEARGNKQFELQKQALDKLASQLHAQSAESEKVQSFAKKEAEKFGADAHRFNERLGKAKSTLSEESKKQFDDLRNFKNKVDTWSTDLKGDLAKGEKVIGQAMHDIPKATAEKTSRMKEDISRMEQNTRGTVATFAKNFESMRSAINQHRDEQNARRARAVIALNEAILAGKTGLLEQLVGSQLSNAEGTKEMSKLLASLAGDLGLVKAEGGSKLHDIMNEVLQLGTNTGGLYKHMQTGLGKEMSLLDHQRRIDAMQNEDAIHGYALMDGRRLSGLGNQVSSMLSDFHKDSSMANLALAGDKKDVYALGSLIQGMGADSRLELTRMIHKIESGESTMLQELASHRDIDFKKISSVKDVVQAFVKVIEGYLAHSRLGFDDVHSKIDAFRVYLNGKLRRADVKMLLMSHQAKEALRKAQQKQQVLERRMEDVGKKLKKDLYDFQEEHTDMEQRHENEYTELQNEVREKTHELMNKQRNMTAQIKAMMREEDQFMESKITEVRNKIRASKPPEHTVNGLPTGVRDVAESPDAASSGWWASFLSRGSPSKKSDKKAGQSDKATLTQPINYTQKLAQKKLGITMYPH</sequence>
<proteinExistence type="predicted"/>
<feature type="coiled-coil region" evidence="1">
    <location>
        <begin position="1203"/>
        <end position="1273"/>
    </location>
</feature>
<feature type="compositionally biased region" description="Basic and acidic residues" evidence="2">
    <location>
        <begin position="402"/>
        <end position="414"/>
    </location>
</feature>
<feature type="compositionally biased region" description="Polar residues" evidence="2">
    <location>
        <begin position="764"/>
        <end position="773"/>
    </location>
</feature>
<dbReference type="EMBL" id="JABAHT010000034">
    <property type="protein sequence ID" value="KAF4668627.1"/>
    <property type="molecule type" value="Genomic_DNA"/>
</dbReference>
<feature type="region of interest" description="Disordered" evidence="2">
    <location>
        <begin position="315"/>
        <end position="336"/>
    </location>
</feature>
<feature type="region of interest" description="Disordered" evidence="2">
    <location>
        <begin position="1303"/>
        <end position="1324"/>
    </location>
</feature>
<dbReference type="Proteomes" id="UP000570595">
    <property type="component" value="Unassembled WGS sequence"/>
</dbReference>
<evidence type="ECO:0000256" key="3">
    <source>
        <dbReference type="SAM" id="SignalP"/>
    </source>
</evidence>
<feature type="signal peptide" evidence="3">
    <location>
        <begin position="1"/>
        <end position="19"/>
    </location>
</feature>
<feature type="compositionally biased region" description="Basic and acidic residues" evidence="2">
    <location>
        <begin position="261"/>
        <end position="280"/>
    </location>
</feature>
<organism evidence="4 5">
    <name type="scientific">Perkinsus olseni</name>
    <name type="common">Perkinsus atlanticus</name>
    <dbReference type="NCBI Taxonomy" id="32597"/>
    <lineage>
        <taxon>Eukaryota</taxon>
        <taxon>Sar</taxon>
        <taxon>Alveolata</taxon>
        <taxon>Perkinsozoa</taxon>
        <taxon>Perkinsea</taxon>
        <taxon>Perkinsida</taxon>
        <taxon>Perkinsidae</taxon>
        <taxon>Perkinsus</taxon>
    </lineage>
</organism>
<feature type="region of interest" description="Disordered" evidence="2">
    <location>
        <begin position="1337"/>
        <end position="1357"/>
    </location>
</feature>
<dbReference type="OrthoDB" id="421795at2759"/>
<evidence type="ECO:0000313" key="4">
    <source>
        <dbReference type="EMBL" id="KAF4668627.1"/>
    </source>
</evidence>
<reference evidence="4 5" key="1">
    <citation type="submission" date="2020-04" db="EMBL/GenBank/DDBJ databases">
        <title>Perkinsus olseni comparative genomics.</title>
        <authorList>
            <person name="Bogema D.R."/>
        </authorList>
    </citation>
    <scope>NUCLEOTIDE SEQUENCE [LARGE SCALE GENOMIC DNA]</scope>
    <source>
        <strain evidence="4">ATCC PRA-179</strain>
    </source>
</reference>
<keyword evidence="1" id="KW-0175">Coiled coil</keyword>